<protein>
    <submittedName>
        <fullName evidence="1">Uncharacterized protein</fullName>
    </submittedName>
</protein>
<dbReference type="EMBL" id="JBHSKI010000006">
    <property type="protein sequence ID" value="MFC5172073.1"/>
    <property type="molecule type" value="Genomic_DNA"/>
</dbReference>
<evidence type="ECO:0000313" key="1">
    <source>
        <dbReference type="EMBL" id="MFC5172073.1"/>
    </source>
</evidence>
<sequence>MSGPRGDRSMCGRIGERLEALGLRTVLLAYWGTTSVLARRGGKPRTDGGESVRPKG</sequence>
<gene>
    <name evidence="1" type="ORF">ACFPRK_15885</name>
</gene>
<dbReference type="Proteomes" id="UP001596208">
    <property type="component" value="Unassembled WGS sequence"/>
</dbReference>
<comment type="caution">
    <text evidence="1">The sequence shown here is derived from an EMBL/GenBank/DDBJ whole genome shotgun (WGS) entry which is preliminary data.</text>
</comment>
<evidence type="ECO:0000313" key="2">
    <source>
        <dbReference type="Proteomes" id="UP001596208"/>
    </source>
</evidence>
<name>A0ABW0B4D9_9ACTN</name>
<reference evidence="2" key="1">
    <citation type="journal article" date="2019" name="Int. J. Syst. Evol. Microbiol.">
        <title>The Global Catalogue of Microorganisms (GCM) 10K type strain sequencing project: providing services to taxonomists for standard genome sequencing and annotation.</title>
        <authorList>
            <consortium name="The Broad Institute Genomics Platform"/>
            <consortium name="The Broad Institute Genome Sequencing Center for Infectious Disease"/>
            <person name="Wu L."/>
            <person name="Ma J."/>
        </authorList>
    </citation>
    <scope>NUCLEOTIDE SEQUENCE [LARGE SCALE GENOMIC DNA]</scope>
    <source>
        <strain evidence="2">CGMCC 4.1721</strain>
    </source>
</reference>
<keyword evidence="2" id="KW-1185">Reference proteome</keyword>
<organism evidence="1 2">
    <name type="scientific">Streptomyces mutomycini</name>
    <dbReference type="NCBI Taxonomy" id="284036"/>
    <lineage>
        <taxon>Bacteria</taxon>
        <taxon>Bacillati</taxon>
        <taxon>Actinomycetota</taxon>
        <taxon>Actinomycetes</taxon>
        <taxon>Kitasatosporales</taxon>
        <taxon>Streptomycetaceae</taxon>
        <taxon>Streptomyces</taxon>
    </lineage>
</organism>
<proteinExistence type="predicted"/>
<accession>A0ABW0B4D9</accession>
<dbReference type="RefSeq" id="WP_159037451.1">
    <property type="nucleotide sequence ID" value="NZ_JBFADZ010000010.1"/>
</dbReference>